<sequence length="67" mass="7354">MFWHPCVESQYFGNTGVKTTRSVSAMGSLSLFGPGGRGPPTGPERSLPAATEFSQEIRGFRHERAKR</sequence>
<feature type="region of interest" description="Disordered" evidence="1">
    <location>
        <begin position="28"/>
        <end position="67"/>
    </location>
</feature>
<proteinExistence type="predicted"/>
<reference evidence="2" key="1">
    <citation type="submission" date="2014-11" db="EMBL/GenBank/DDBJ databases">
        <authorList>
            <person name="Amaro Gonzalez C."/>
        </authorList>
    </citation>
    <scope>NUCLEOTIDE SEQUENCE</scope>
</reference>
<evidence type="ECO:0000313" key="2">
    <source>
        <dbReference type="EMBL" id="JAH68399.1"/>
    </source>
</evidence>
<reference evidence="2" key="2">
    <citation type="journal article" date="2015" name="Fish Shellfish Immunol.">
        <title>Early steps in the European eel (Anguilla anguilla)-Vibrio vulnificus interaction in the gills: Role of the RtxA13 toxin.</title>
        <authorList>
            <person name="Callol A."/>
            <person name="Pajuelo D."/>
            <person name="Ebbesson L."/>
            <person name="Teles M."/>
            <person name="MacKenzie S."/>
            <person name="Amaro C."/>
        </authorList>
    </citation>
    <scope>NUCLEOTIDE SEQUENCE</scope>
</reference>
<dbReference type="AlphaFoldDB" id="A0A0E9URA2"/>
<dbReference type="EMBL" id="GBXM01040178">
    <property type="protein sequence ID" value="JAH68399.1"/>
    <property type="molecule type" value="Transcribed_RNA"/>
</dbReference>
<feature type="compositionally biased region" description="Basic and acidic residues" evidence="1">
    <location>
        <begin position="58"/>
        <end position="67"/>
    </location>
</feature>
<evidence type="ECO:0000256" key="1">
    <source>
        <dbReference type="SAM" id="MobiDB-lite"/>
    </source>
</evidence>
<organism evidence="2">
    <name type="scientific">Anguilla anguilla</name>
    <name type="common">European freshwater eel</name>
    <name type="synonym">Muraena anguilla</name>
    <dbReference type="NCBI Taxonomy" id="7936"/>
    <lineage>
        <taxon>Eukaryota</taxon>
        <taxon>Metazoa</taxon>
        <taxon>Chordata</taxon>
        <taxon>Craniata</taxon>
        <taxon>Vertebrata</taxon>
        <taxon>Euteleostomi</taxon>
        <taxon>Actinopterygii</taxon>
        <taxon>Neopterygii</taxon>
        <taxon>Teleostei</taxon>
        <taxon>Anguilliformes</taxon>
        <taxon>Anguillidae</taxon>
        <taxon>Anguilla</taxon>
    </lineage>
</organism>
<protein>
    <submittedName>
        <fullName evidence="2">Uncharacterized protein</fullName>
    </submittedName>
</protein>
<accession>A0A0E9URA2</accession>
<name>A0A0E9URA2_ANGAN</name>